<name>A0A5M3XV32_9ACTN</name>
<organism evidence="2 3">
    <name type="scientific">Acrocarpospora pleiomorpha</name>
    <dbReference type="NCBI Taxonomy" id="90975"/>
    <lineage>
        <taxon>Bacteria</taxon>
        <taxon>Bacillati</taxon>
        <taxon>Actinomycetota</taxon>
        <taxon>Actinomycetes</taxon>
        <taxon>Streptosporangiales</taxon>
        <taxon>Streptosporangiaceae</taxon>
        <taxon>Acrocarpospora</taxon>
    </lineage>
</organism>
<evidence type="ECO:0000259" key="1">
    <source>
        <dbReference type="Pfam" id="PF13546"/>
    </source>
</evidence>
<comment type="caution">
    <text evidence="2">The sequence shown here is derived from an EMBL/GenBank/DDBJ whole genome shotgun (WGS) entry which is preliminary data.</text>
</comment>
<sequence length="112" mass="11813">MLSMAGMSIRGGNSTCWTGPAGTPDELRDFVVRAYVLSGLTGPGGTGRSRVLVIDETAFDKRGRSSAGVARQYSGSAGAVVNCQVGVMAAWATAGGRAMIDRELYLPREWDR</sequence>
<dbReference type="PANTHER" id="PTHR33627:SF1">
    <property type="entry name" value="TRANSPOSASE"/>
    <property type="match status" value="1"/>
</dbReference>
<dbReference type="InterPro" id="IPR039365">
    <property type="entry name" value="IS701-like"/>
</dbReference>
<dbReference type="EMBL" id="BLAF01000041">
    <property type="protein sequence ID" value="GES23421.1"/>
    <property type="molecule type" value="Genomic_DNA"/>
</dbReference>
<feature type="domain" description="Transposase IS701-like DDE" evidence="1">
    <location>
        <begin position="49"/>
        <end position="111"/>
    </location>
</feature>
<keyword evidence="3" id="KW-1185">Reference proteome</keyword>
<proteinExistence type="predicted"/>
<evidence type="ECO:0000313" key="2">
    <source>
        <dbReference type="EMBL" id="GES23421.1"/>
    </source>
</evidence>
<dbReference type="AlphaFoldDB" id="A0A5M3XV32"/>
<dbReference type="InterPro" id="IPR038721">
    <property type="entry name" value="IS701-like_DDE_dom"/>
</dbReference>
<dbReference type="Pfam" id="PF13546">
    <property type="entry name" value="DDE_5"/>
    <property type="match status" value="1"/>
</dbReference>
<protein>
    <recommendedName>
        <fullName evidence="1">Transposase IS701-like DDE domain-containing protein</fullName>
    </recommendedName>
</protein>
<dbReference type="PANTHER" id="PTHR33627">
    <property type="entry name" value="TRANSPOSASE"/>
    <property type="match status" value="1"/>
</dbReference>
<reference evidence="2 3" key="1">
    <citation type="submission" date="2019-10" db="EMBL/GenBank/DDBJ databases">
        <title>Whole genome shotgun sequence of Acrocarpospora pleiomorpha NBRC 16267.</title>
        <authorList>
            <person name="Ichikawa N."/>
            <person name="Kimura A."/>
            <person name="Kitahashi Y."/>
            <person name="Komaki H."/>
            <person name="Oguchi A."/>
        </authorList>
    </citation>
    <scope>NUCLEOTIDE SEQUENCE [LARGE SCALE GENOMIC DNA]</scope>
    <source>
        <strain evidence="2 3">NBRC 16267</strain>
    </source>
</reference>
<accession>A0A5M3XV32</accession>
<gene>
    <name evidence="2" type="ORF">Aple_063200</name>
</gene>
<evidence type="ECO:0000313" key="3">
    <source>
        <dbReference type="Proteomes" id="UP000377595"/>
    </source>
</evidence>
<dbReference type="Proteomes" id="UP000377595">
    <property type="component" value="Unassembled WGS sequence"/>
</dbReference>